<name>A0A1M2VFX5_TRAPU</name>
<keyword evidence="2" id="KW-1185">Reference proteome</keyword>
<dbReference type="STRING" id="154538.A0A1M2VFX5"/>
<dbReference type="AlphaFoldDB" id="A0A1M2VFX5"/>
<gene>
    <name evidence="1" type="ORF">TRAPUB_2586</name>
</gene>
<comment type="caution">
    <text evidence="1">The sequence shown here is derived from an EMBL/GenBank/DDBJ whole genome shotgun (WGS) entry which is preliminary data.</text>
</comment>
<proteinExistence type="predicted"/>
<organism evidence="1 2">
    <name type="scientific">Trametes pubescens</name>
    <name type="common">White-rot fungus</name>
    <dbReference type="NCBI Taxonomy" id="154538"/>
    <lineage>
        <taxon>Eukaryota</taxon>
        <taxon>Fungi</taxon>
        <taxon>Dikarya</taxon>
        <taxon>Basidiomycota</taxon>
        <taxon>Agaricomycotina</taxon>
        <taxon>Agaricomycetes</taxon>
        <taxon>Polyporales</taxon>
        <taxon>Polyporaceae</taxon>
        <taxon>Trametes</taxon>
    </lineage>
</organism>
<dbReference type="EMBL" id="MNAD01001304">
    <property type="protein sequence ID" value="OJT06509.1"/>
    <property type="molecule type" value="Genomic_DNA"/>
</dbReference>
<accession>A0A1M2VFX5</accession>
<dbReference type="Proteomes" id="UP000184267">
    <property type="component" value="Unassembled WGS sequence"/>
</dbReference>
<sequence>MRHAPAHPHPRRSQTWRIPLPDFTLTSHGVRARLLVVESSAESAQSALAIAVLACQDSATGAFVGLLLRRRIDGEIGLRWPHSVPLNWMTRRPSPLSSWLSSKTVFSWMDNTAGQQHPQVRSRPCRAWASATIARDGGSDCHTRADLGLLVARSLSTCLLPFASFIPRPHLEHRFLSLFTLTDLTPTPVLLCFSSRVLMRGARDSCDPPPSLLFFALVSYACPVPWSRLTVNV</sequence>
<protein>
    <submittedName>
        <fullName evidence="1">Uncharacterized protein</fullName>
    </submittedName>
</protein>
<reference evidence="1 2" key="1">
    <citation type="submission" date="2016-10" db="EMBL/GenBank/DDBJ databases">
        <title>Genome sequence of the basidiomycete white-rot fungus Trametes pubescens.</title>
        <authorList>
            <person name="Makela M.R."/>
            <person name="Granchi Z."/>
            <person name="Peng M."/>
            <person name="De Vries R.P."/>
            <person name="Grigoriev I."/>
            <person name="Riley R."/>
            <person name="Hilden K."/>
        </authorList>
    </citation>
    <scope>NUCLEOTIDE SEQUENCE [LARGE SCALE GENOMIC DNA]</scope>
    <source>
        <strain evidence="1 2">FBCC735</strain>
    </source>
</reference>
<evidence type="ECO:0000313" key="1">
    <source>
        <dbReference type="EMBL" id="OJT06509.1"/>
    </source>
</evidence>
<evidence type="ECO:0000313" key="2">
    <source>
        <dbReference type="Proteomes" id="UP000184267"/>
    </source>
</evidence>